<evidence type="ECO:0000256" key="8">
    <source>
        <dbReference type="ARBA" id="ARBA00022801"/>
    </source>
</evidence>
<evidence type="ECO:0000256" key="6">
    <source>
        <dbReference type="ARBA" id="ARBA00022723"/>
    </source>
</evidence>
<comment type="similarity">
    <text evidence="4 9">Belongs to the SurE nucleotidase family.</text>
</comment>
<dbReference type="GO" id="GO:0005737">
    <property type="term" value="C:cytoplasm"/>
    <property type="evidence" value="ECO:0007669"/>
    <property type="project" value="UniProtKB-SubCell"/>
</dbReference>
<feature type="binding site" evidence="9">
    <location>
        <position position="91"/>
    </location>
    <ligand>
        <name>a divalent metal cation</name>
        <dbReference type="ChEBI" id="CHEBI:60240"/>
    </ligand>
</feature>
<feature type="binding site" evidence="9">
    <location>
        <position position="9"/>
    </location>
    <ligand>
        <name>a divalent metal cation</name>
        <dbReference type="ChEBI" id="CHEBI:60240"/>
    </ligand>
</feature>
<protein>
    <recommendedName>
        <fullName evidence="9">5'-nucleotidase SurE</fullName>
        <ecNumber evidence="9">3.1.3.5</ecNumber>
    </recommendedName>
    <alternativeName>
        <fullName evidence="9">Nucleoside 5'-monophosphate phosphohydrolase</fullName>
    </alternativeName>
</protein>
<evidence type="ECO:0000256" key="3">
    <source>
        <dbReference type="ARBA" id="ARBA00004496"/>
    </source>
</evidence>
<keyword evidence="7 9" id="KW-0547">Nucleotide-binding</keyword>
<keyword evidence="6 9" id="KW-0479">Metal-binding</keyword>
<accession>A0A7W9WNK2</accession>
<dbReference type="EC" id="3.1.3.5" evidence="9"/>
<dbReference type="AlphaFoldDB" id="A0A7W9WNK2"/>
<comment type="subcellular location">
    <subcellularLocation>
        <location evidence="3 9">Cytoplasm</location>
    </subcellularLocation>
</comment>
<comment type="catalytic activity">
    <reaction evidence="1 9">
        <text>a ribonucleoside 5'-phosphate + H2O = a ribonucleoside + phosphate</text>
        <dbReference type="Rhea" id="RHEA:12484"/>
        <dbReference type="ChEBI" id="CHEBI:15377"/>
        <dbReference type="ChEBI" id="CHEBI:18254"/>
        <dbReference type="ChEBI" id="CHEBI:43474"/>
        <dbReference type="ChEBI" id="CHEBI:58043"/>
        <dbReference type="EC" id="3.1.3.5"/>
    </reaction>
</comment>
<reference evidence="11 12" key="1">
    <citation type="submission" date="2020-08" db="EMBL/GenBank/DDBJ databases">
        <title>Genomic Encyclopedia of Type Strains, Phase IV (KMG-IV): sequencing the most valuable type-strain genomes for metagenomic binning, comparative biology and taxonomic classification.</title>
        <authorList>
            <person name="Goeker M."/>
        </authorList>
    </citation>
    <scope>NUCLEOTIDE SEQUENCE [LARGE SCALE GENOMIC DNA]</scope>
    <source>
        <strain evidence="11 12">DSM 12141</strain>
    </source>
</reference>
<dbReference type="InterPro" id="IPR002828">
    <property type="entry name" value="SurE-like_Pase/nucleotidase"/>
</dbReference>
<evidence type="ECO:0000256" key="1">
    <source>
        <dbReference type="ARBA" id="ARBA00000815"/>
    </source>
</evidence>
<comment type="caution">
    <text evidence="11">The sequence shown here is derived from an EMBL/GenBank/DDBJ whole genome shotgun (WGS) entry which is preliminary data.</text>
</comment>
<keyword evidence="5 9" id="KW-0963">Cytoplasm</keyword>
<sequence>MRILVSNDDGYNAAGIEALVAALRPLGEVTVVAPETNCSGASNSLTLRRPLTVRQAANGFHFVNGTPSDCVHVALTGLLGFRPDLLVSGINNGANMGEDTLYSGTVAAAMEGYLFGVPSMAFSLVDREWRHLDCATRVAHDLVARFRDRPWDEPLLLSVNIPAVPYRDLAGFRTTRLGRRHPAEPVIRSTTPYGETVYWIGPVGRALDGGAETDFGAIEAHAVSMTPLRVDLTDHARTDAVARWMADRVSAPEAR</sequence>
<dbReference type="RefSeq" id="WP_043682065.1">
    <property type="nucleotide sequence ID" value="NZ_JACHIB010000008.1"/>
</dbReference>
<evidence type="ECO:0000256" key="2">
    <source>
        <dbReference type="ARBA" id="ARBA00001946"/>
    </source>
</evidence>
<feature type="binding site" evidence="9">
    <location>
        <position position="8"/>
    </location>
    <ligand>
        <name>a divalent metal cation</name>
        <dbReference type="ChEBI" id="CHEBI:60240"/>
    </ligand>
</feature>
<evidence type="ECO:0000256" key="4">
    <source>
        <dbReference type="ARBA" id="ARBA00011062"/>
    </source>
</evidence>
<comment type="cofactor">
    <cofactor evidence="9">
        <name>a divalent metal cation</name>
        <dbReference type="ChEBI" id="CHEBI:60240"/>
    </cofactor>
    <text evidence="9">Binds 1 divalent metal cation per subunit.</text>
</comment>
<dbReference type="PANTHER" id="PTHR30457:SF12">
    <property type="entry name" value="5'_3'-NUCLEOTIDASE SURE"/>
    <property type="match status" value="1"/>
</dbReference>
<dbReference type="Proteomes" id="UP000541136">
    <property type="component" value="Unassembled WGS sequence"/>
</dbReference>
<dbReference type="InterPro" id="IPR030048">
    <property type="entry name" value="SurE"/>
</dbReference>
<comment type="cofactor">
    <cofactor evidence="2">
        <name>Mg(2+)</name>
        <dbReference type="ChEBI" id="CHEBI:18420"/>
    </cofactor>
</comment>
<proteinExistence type="inferred from homology"/>
<dbReference type="GO" id="GO:0004309">
    <property type="term" value="F:exopolyphosphatase activity"/>
    <property type="evidence" value="ECO:0007669"/>
    <property type="project" value="TreeGrafter"/>
</dbReference>
<feature type="domain" description="Survival protein SurE-like phosphatase/nucleotidase" evidence="10">
    <location>
        <begin position="3"/>
        <end position="182"/>
    </location>
</feature>
<dbReference type="GO" id="GO:0000166">
    <property type="term" value="F:nucleotide binding"/>
    <property type="evidence" value="ECO:0007669"/>
    <property type="project" value="UniProtKB-KW"/>
</dbReference>
<dbReference type="FunFam" id="3.40.1210.10:FF:000001">
    <property type="entry name" value="5'/3'-nucleotidase SurE"/>
    <property type="match status" value="1"/>
</dbReference>
<dbReference type="GO" id="GO:0046872">
    <property type="term" value="F:metal ion binding"/>
    <property type="evidence" value="ECO:0007669"/>
    <property type="project" value="UniProtKB-UniRule"/>
</dbReference>
<keyword evidence="8 9" id="KW-0378">Hydrolase</keyword>
<evidence type="ECO:0000256" key="9">
    <source>
        <dbReference type="HAMAP-Rule" id="MF_00060"/>
    </source>
</evidence>
<dbReference type="EMBL" id="JACHIB010000008">
    <property type="protein sequence ID" value="MBB6083658.1"/>
    <property type="molecule type" value="Genomic_DNA"/>
</dbReference>
<dbReference type="InterPro" id="IPR036523">
    <property type="entry name" value="SurE-like_sf"/>
</dbReference>
<organism evidence="11 12">
    <name type="scientific">Castellaniella defragrans</name>
    <name type="common">Alcaligenes defragrans</name>
    <dbReference type="NCBI Taxonomy" id="75697"/>
    <lineage>
        <taxon>Bacteria</taxon>
        <taxon>Pseudomonadati</taxon>
        <taxon>Pseudomonadota</taxon>
        <taxon>Betaproteobacteria</taxon>
        <taxon>Burkholderiales</taxon>
        <taxon>Alcaligenaceae</taxon>
        <taxon>Castellaniella</taxon>
    </lineage>
</organism>
<evidence type="ECO:0000313" key="11">
    <source>
        <dbReference type="EMBL" id="MBB6083658.1"/>
    </source>
</evidence>
<dbReference type="GO" id="GO:0008253">
    <property type="term" value="F:5'-nucleotidase activity"/>
    <property type="evidence" value="ECO:0007669"/>
    <property type="project" value="UniProtKB-UniRule"/>
</dbReference>
<dbReference type="Pfam" id="PF01975">
    <property type="entry name" value="SurE"/>
    <property type="match status" value="1"/>
</dbReference>
<feature type="binding site" evidence="9">
    <location>
        <position position="39"/>
    </location>
    <ligand>
        <name>a divalent metal cation</name>
        <dbReference type="ChEBI" id="CHEBI:60240"/>
    </ligand>
</feature>
<evidence type="ECO:0000256" key="7">
    <source>
        <dbReference type="ARBA" id="ARBA00022741"/>
    </source>
</evidence>
<dbReference type="Gene3D" id="3.40.1210.10">
    <property type="entry name" value="Survival protein SurE-like phosphatase/nucleotidase"/>
    <property type="match status" value="1"/>
</dbReference>
<comment type="function">
    <text evidence="9">Nucleotidase that shows phosphatase activity on nucleoside 5'-monophosphates.</text>
</comment>
<dbReference type="GO" id="GO:0008254">
    <property type="term" value="F:3'-nucleotidase activity"/>
    <property type="evidence" value="ECO:0007669"/>
    <property type="project" value="TreeGrafter"/>
</dbReference>
<name>A0A7W9WNK2_CASDE</name>
<evidence type="ECO:0000256" key="5">
    <source>
        <dbReference type="ARBA" id="ARBA00022490"/>
    </source>
</evidence>
<dbReference type="NCBIfam" id="TIGR00087">
    <property type="entry name" value="surE"/>
    <property type="match status" value="1"/>
</dbReference>
<dbReference type="HAMAP" id="MF_00060">
    <property type="entry name" value="SurE"/>
    <property type="match status" value="1"/>
</dbReference>
<evidence type="ECO:0000313" key="12">
    <source>
        <dbReference type="Proteomes" id="UP000541136"/>
    </source>
</evidence>
<evidence type="ECO:0000259" key="10">
    <source>
        <dbReference type="Pfam" id="PF01975"/>
    </source>
</evidence>
<dbReference type="NCBIfam" id="NF001490">
    <property type="entry name" value="PRK00346.1-4"/>
    <property type="match status" value="1"/>
</dbReference>
<dbReference type="NCBIfam" id="NF001489">
    <property type="entry name" value="PRK00346.1-3"/>
    <property type="match status" value="1"/>
</dbReference>
<dbReference type="PANTHER" id="PTHR30457">
    <property type="entry name" value="5'-NUCLEOTIDASE SURE"/>
    <property type="match status" value="1"/>
</dbReference>
<gene>
    <name evidence="9" type="primary">surE</name>
    <name evidence="11" type="ORF">HNR28_001697</name>
</gene>
<dbReference type="SUPFAM" id="SSF64167">
    <property type="entry name" value="SurE-like"/>
    <property type="match status" value="1"/>
</dbReference>